<proteinExistence type="predicted"/>
<keyword evidence="3" id="KW-1185">Reference proteome</keyword>
<evidence type="ECO:0000313" key="2">
    <source>
        <dbReference type="EMBL" id="GLR27710.1"/>
    </source>
</evidence>
<organism evidence="2 3">
    <name type="scientific">Limnobacter litoralis</name>
    <dbReference type="NCBI Taxonomy" id="481366"/>
    <lineage>
        <taxon>Bacteria</taxon>
        <taxon>Pseudomonadati</taxon>
        <taxon>Pseudomonadota</taxon>
        <taxon>Betaproteobacteria</taxon>
        <taxon>Burkholderiales</taxon>
        <taxon>Burkholderiaceae</taxon>
        <taxon>Limnobacter</taxon>
    </lineage>
</organism>
<dbReference type="EMBL" id="BSOJ01000038">
    <property type="protein sequence ID" value="GLR27710.1"/>
    <property type="molecule type" value="Genomic_DNA"/>
</dbReference>
<sequence>MRFSSLGSGSEGNAWLFESSNDQASPTRIMVDCGFTIKGTVARLDRMGLSPEQVNALIVTHEHDDHLGGVFKFSRKFNAPVFLTHGTWRAALRTKRTDAAYLQTGLVNLIESHQAFEVGSLSIQPFPVPHDALEPIQMLVSDGQYHVGILTDCGSSTPHLVRMLGKADALILESNHCPDMLLQSPYPDSLKRRVGGNYGHLSNQTACEILRSLVGGKLRFAVAAHLSKNTNDAKLVRTMWNDILAPAGVRFGVACQENGFDWWNVRDILTADNTAQA</sequence>
<gene>
    <name evidence="2" type="ORF">GCM10007875_28020</name>
</gene>
<dbReference type="InterPro" id="IPR036866">
    <property type="entry name" value="RibonucZ/Hydroxyglut_hydro"/>
</dbReference>
<dbReference type="Proteomes" id="UP001156664">
    <property type="component" value="Unassembled WGS sequence"/>
</dbReference>
<name>A0ABQ5YSU2_9BURK</name>
<dbReference type="InterPro" id="IPR052533">
    <property type="entry name" value="WalJ/YycJ-like"/>
</dbReference>
<dbReference type="Gene3D" id="3.60.15.10">
    <property type="entry name" value="Ribonuclease Z/Hydroxyacylglutathione hydrolase-like"/>
    <property type="match status" value="1"/>
</dbReference>
<dbReference type="InterPro" id="IPR001279">
    <property type="entry name" value="Metallo-B-lactamas"/>
</dbReference>
<reference evidence="3" key="1">
    <citation type="journal article" date="2019" name="Int. J. Syst. Evol. Microbiol.">
        <title>The Global Catalogue of Microorganisms (GCM) 10K type strain sequencing project: providing services to taxonomists for standard genome sequencing and annotation.</title>
        <authorList>
            <consortium name="The Broad Institute Genomics Platform"/>
            <consortium name="The Broad Institute Genome Sequencing Center for Infectious Disease"/>
            <person name="Wu L."/>
            <person name="Ma J."/>
        </authorList>
    </citation>
    <scope>NUCLEOTIDE SEQUENCE [LARGE SCALE GENOMIC DNA]</scope>
    <source>
        <strain evidence="3">NBRC 105857</strain>
    </source>
</reference>
<feature type="domain" description="Metallo-beta-lactamase" evidence="1">
    <location>
        <begin position="11"/>
        <end position="198"/>
    </location>
</feature>
<dbReference type="SUPFAM" id="SSF56281">
    <property type="entry name" value="Metallo-hydrolase/oxidoreductase"/>
    <property type="match status" value="1"/>
</dbReference>
<dbReference type="Pfam" id="PF12706">
    <property type="entry name" value="Lactamase_B_2"/>
    <property type="match status" value="1"/>
</dbReference>
<accession>A0ABQ5YSU2</accession>
<evidence type="ECO:0000259" key="1">
    <source>
        <dbReference type="SMART" id="SM00849"/>
    </source>
</evidence>
<dbReference type="PANTHER" id="PTHR47619">
    <property type="entry name" value="METALLO-HYDROLASE YYCJ-RELATED"/>
    <property type="match status" value="1"/>
</dbReference>
<protein>
    <submittedName>
        <fullName evidence="2">MBL fold metallo-hydrolase</fullName>
    </submittedName>
</protein>
<comment type="caution">
    <text evidence="2">The sequence shown here is derived from an EMBL/GenBank/DDBJ whole genome shotgun (WGS) entry which is preliminary data.</text>
</comment>
<evidence type="ECO:0000313" key="3">
    <source>
        <dbReference type="Proteomes" id="UP001156664"/>
    </source>
</evidence>
<dbReference type="RefSeq" id="WP_284282570.1">
    <property type="nucleotide sequence ID" value="NZ_BSOJ01000038.1"/>
</dbReference>
<dbReference type="SMART" id="SM00849">
    <property type="entry name" value="Lactamase_B"/>
    <property type="match status" value="1"/>
</dbReference>
<dbReference type="PANTHER" id="PTHR47619:SF1">
    <property type="entry name" value="EXODEOXYRIBONUCLEASE WALJ"/>
    <property type="match status" value="1"/>
</dbReference>